<name>A0A0A9BGH4_ARUDO</name>
<proteinExistence type="predicted"/>
<reference evidence="1" key="2">
    <citation type="journal article" date="2015" name="Data Brief">
        <title>Shoot transcriptome of the giant reed, Arundo donax.</title>
        <authorList>
            <person name="Barrero R.A."/>
            <person name="Guerrero F.D."/>
            <person name="Moolhuijzen P."/>
            <person name="Goolsby J.A."/>
            <person name="Tidwell J."/>
            <person name="Bellgard S.E."/>
            <person name="Bellgard M.I."/>
        </authorList>
    </citation>
    <scope>NUCLEOTIDE SEQUENCE</scope>
    <source>
        <tissue evidence="1">Shoot tissue taken approximately 20 cm above the soil surface</tissue>
    </source>
</reference>
<dbReference type="EMBL" id="GBRH01236647">
    <property type="protein sequence ID" value="JAD61248.1"/>
    <property type="molecule type" value="Transcribed_RNA"/>
</dbReference>
<protein>
    <submittedName>
        <fullName evidence="1">Uncharacterized protein</fullName>
    </submittedName>
</protein>
<sequence>MLFHLCDVIKWA</sequence>
<accession>A0A0A9BGH4</accession>
<evidence type="ECO:0000313" key="1">
    <source>
        <dbReference type="EMBL" id="JAD61248.1"/>
    </source>
</evidence>
<reference evidence="1" key="1">
    <citation type="submission" date="2014-09" db="EMBL/GenBank/DDBJ databases">
        <authorList>
            <person name="Magalhaes I.L.F."/>
            <person name="Oliveira U."/>
            <person name="Santos F.R."/>
            <person name="Vidigal T.H.D.A."/>
            <person name="Brescovit A.D."/>
            <person name="Santos A.J."/>
        </authorList>
    </citation>
    <scope>NUCLEOTIDE SEQUENCE</scope>
    <source>
        <tissue evidence="1">Shoot tissue taken approximately 20 cm above the soil surface</tissue>
    </source>
</reference>
<organism evidence="1">
    <name type="scientific">Arundo donax</name>
    <name type="common">Giant reed</name>
    <name type="synonym">Donax arundinaceus</name>
    <dbReference type="NCBI Taxonomy" id="35708"/>
    <lineage>
        <taxon>Eukaryota</taxon>
        <taxon>Viridiplantae</taxon>
        <taxon>Streptophyta</taxon>
        <taxon>Embryophyta</taxon>
        <taxon>Tracheophyta</taxon>
        <taxon>Spermatophyta</taxon>
        <taxon>Magnoliopsida</taxon>
        <taxon>Liliopsida</taxon>
        <taxon>Poales</taxon>
        <taxon>Poaceae</taxon>
        <taxon>PACMAD clade</taxon>
        <taxon>Arundinoideae</taxon>
        <taxon>Arundineae</taxon>
        <taxon>Arundo</taxon>
    </lineage>
</organism>